<dbReference type="GO" id="GO:0006310">
    <property type="term" value="P:DNA recombination"/>
    <property type="evidence" value="ECO:0007669"/>
    <property type="project" value="UniProtKB-KW"/>
</dbReference>
<dbReference type="GO" id="GO:0015074">
    <property type="term" value="P:DNA integration"/>
    <property type="evidence" value="ECO:0007669"/>
    <property type="project" value="InterPro"/>
</dbReference>
<keyword evidence="2" id="KW-0233">DNA recombination</keyword>
<evidence type="ECO:0000313" key="7">
    <source>
        <dbReference type="Proteomes" id="UP000028523"/>
    </source>
</evidence>
<dbReference type="CDD" id="cd00397">
    <property type="entry name" value="DNA_BRE_C"/>
    <property type="match status" value="1"/>
</dbReference>
<reference evidence="6 7" key="1">
    <citation type="journal article" date="2014" name="PLoS ONE">
        <title>Reduction of Hydrogen Peroxide Accumulation and Toxicity by a Catalase from Mycoplasma iowae.</title>
        <authorList>
            <person name="Pritchard R.E."/>
            <person name="Prassinos A.J."/>
            <person name="Osborne J.D."/>
            <person name="Raviv Z."/>
            <person name="Balish M.F."/>
        </authorList>
    </citation>
    <scope>NUCLEOTIDE SEQUENCE [LARGE SCALE GENOMIC DNA]</scope>
    <source>
        <strain evidence="6 7">DK-CPA</strain>
    </source>
</reference>
<dbReference type="InterPro" id="IPR044068">
    <property type="entry name" value="CB"/>
</dbReference>
<evidence type="ECO:0000259" key="4">
    <source>
        <dbReference type="PROSITE" id="PS51898"/>
    </source>
</evidence>
<dbReference type="InterPro" id="IPR050090">
    <property type="entry name" value="Tyrosine_recombinase_XerCD"/>
</dbReference>
<dbReference type="PROSITE" id="PS51900">
    <property type="entry name" value="CB"/>
    <property type="match status" value="1"/>
</dbReference>
<keyword evidence="1 3" id="KW-0238">DNA-binding</keyword>
<name>A0A084U455_MALIO</name>
<gene>
    <name evidence="6" type="ORF">P271_598</name>
</gene>
<proteinExistence type="predicted"/>
<dbReference type="PANTHER" id="PTHR30349">
    <property type="entry name" value="PHAGE INTEGRASE-RELATED"/>
    <property type="match status" value="1"/>
</dbReference>
<keyword evidence="7" id="KW-1185">Reference proteome</keyword>
<dbReference type="Proteomes" id="UP000028523">
    <property type="component" value="Unassembled WGS sequence"/>
</dbReference>
<dbReference type="EMBL" id="AWQU01000066">
    <property type="protein sequence ID" value="KFB07741.1"/>
    <property type="molecule type" value="Genomic_DNA"/>
</dbReference>
<evidence type="ECO:0000256" key="3">
    <source>
        <dbReference type="PROSITE-ProRule" id="PRU01248"/>
    </source>
</evidence>
<dbReference type="InterPro" id="IPR013762">
    <property type="entry name" value="Integrase-like_cat_sf"/>
</dbReference>
<organism evidence="6 7">
    <name type="scientific">Malacoplasma iowae DK-CPA</name>
    <dbReference type="NCBI Taxonomy" id="1394179"/>
    <lineage>
        <taxon>Bacteria</taxon>
        <taxon>Bacillati</taxon>
        <taxon>Mycoplasmatota</taxon>
        <taxon>Mycoplasmoidales</taxon>
        <taxon>Mycoplasmoidaceae</taxon>
        <taxon>Malacoplasma</taxon>
    </lineage>
</organism>
<evidence type="ECO:0000256" key="2">
    <source>
        <dbReference type="ARBA" id="ARBA00023172"/>
    </source>
</evidence>
<evidence type="ECO:0000256" key="1">
    <source>
        <dbReference type="ARBA" id="ARBA00023125"/>
    </source>
</evidence>
<dbReference type="PROSITE" id="PS51898">
    <property type="entry name" value="TYR_RECOMBINASE"/>
    <property type="match status" value="1"/>
</dbReference>
<feature type="domain" description="Tyr recombinase" evidence="4">
    <location>
        <begin position="82"/>
        <end position="250"/>
    </location>
</feature>
<protein>
    <submittedName>
        <fullName evidence="6">Integrase, XerDC-type</fullName>
    </submittedName>
</protein>
<feature type="domain" description="Core-binding (CB)" evidence="5">
    <location>
        <begin position="1"/>
        <end position="67"/>
    </location>
</feature>
<dbReference type="InterPro" id="IPR002104">
    <property type="entry name" value="Integrase_catalytic"/>
</dbReference>
<dbReference type="InterPro" id="IPR011010">
    <property type="entry name" value="DNA_brk_join_enz"/>
</dbReference>
<dbReference type="PANTHER" id="PTHR30349:SF64">
    <property type="entry name" value="PROPHAGE INTEGRASE INTD-RELATED"/>
    <property type="match status" value="1"/>
</dbReference>
<dbReference type="SUPFAM" id="SSF56349">
    <property type="entry name" value="DNA breaking-rejoining enzymes"/>
    <property type="match status" value="1"/>
</dbReference>
<accession>A0A084U455</accession>
<comment type="caution">
    <text evidence="6">The sequence shown here is derived from an EMBL/GenBank/DDBJ whole genome shotgun (WGS) entry which is preliminary data.</text>
</comment>
<dbReference type="Pfam" id="PF00589">
    <property type="entry name" value="Phage_integrase"/>
    <property type="match status" value="1"/>
</dbReference>
<evidence type="ECO:0000313" key="6">
    <source>
        <dbReference type="EMBL" id="KFB07741.1"/>
    </source>
</evidence>
<dbReference type="AlphaFoldDB" id="A0A084U455"/>
<dbReference type="GO" id="GO:0003677">
    <property type="term" value="F:DNA binding"/>
    <property type="evidence" value="ECO:0007669"/>
    <property type="project" value="UniProtKB-UniRule"/>
</dbReference>
<dbReference type="RefSeq" id="WP_036451593.1">
    <property type="nucleotide sequence ID" value="NZ_AWQU01000066.1"/>
</dbReference>
<dbReference type="Gene3D" id="1.10.443.10">
    <property type="entry name" value="Intergrase catalytic core"/>
    <property type="match status" value="1"/>
</dbReference>
<sequence length="250" mass="30315">MLSDFKKYLCNVKCYSKTTIKTYMKYIDRLCQNNFDYKIMLNLHKDNSNNTKRVMLSAIKAYYKYAKDDRFYEIELPKKEKRVLDYLTFKEYKLIIEYLYRKPVKNITKIIITKLLFETGIRSCELLNIEIKNIDQDKIKIFGKNSKERIVYISHSFEKIINSYIQSRINQKYLFNFSYKYLHKVIGSFEKIINKKLTPHMFRRGFATYCIDKNIGIYELSLMMGHDNINTTRTYLRNEHRIELMKNIFN</sequence>
<evidence type="ECO:0000259" key="5">
    <source>
        <dbReference type="PROSITE" id="PS51900"/>
    </source>
</evidence>